<sequence>MKHTTRVRSDFRRGSPIGADMQVLLPTSAQRRGNQAGSSISRSMIVKGELDMRDQPCPSNSTRVHKTARGCGHVFFVVRAWSVHPRSCNGSHTFRVAQRFNTLWLAP</sequence>
<accession>A0AA40AHB4</accession>
<dbReference type="Proteomes" id="UP001172102">
    <property type="component" value="Unassembled WGS sequence"/>
</dbReference>
<organism evidence="1 2">
    <name type="scientific">Lasiosphaeris hirsuta</name>
    <dbReference type="NCBI Taxonomy" id="260670"/>
    <lineage>
        <taxon>Eukaryota</taxon>
        <taxon>Fungi</taxon>
        <taxon>Dikarya</taxon>
        <taxon>Ascomycota</taxon>
        <taxon>Pezizomycotina</taxon>
        <taxon>Sordariomycetes</taxon>
        <taxon>Sordariomycetidae</taxon>
        <taxon>Sordariales</taxon>
        <taxon>Lasiosphaeriaceae</taxon>
        <taxon>Lasiosphaeris</taxon>
    </lineage>
</organism>
<reference evidence="1" key="1">
    <citation type="submission" date="2023-06" db="EMBL/GenBank/DDBJ databases">
        <title>Genome-scale phylogeny and comparative genomics of the fungal order Sordariales.</title>
        <authorList>
            <consortium name="Lawrence Berkeley National Laboratory"/>
            <person name="Hensen N."/>
            <person name="Bonometti L."/>
            <person name="Westerberg I."/>
            <person name="Brannstrom I.O."/>
            <person name="Guillou S."/>
            <person name="Cros-Aarteil S."/>
            <person name="Calhoun S."/>
            <person name="Haridas S."/>
            <person name="Kuo A."/>
            <person name="Mondo S."/>
            <person name="Pangilinan J."/>
            <person name="Riley R."/>
            <person name="Labutti K."/>
            <person name="Andreopoulos B."/>
            <person name="Lipzen A."/>
            <person name="Chen C."/>
            <person name="Yanf M."/>
            <person name="Daum C."/>
            <person name="Ng V."/>
            <person name="Clum A."/>
            <person name="Steindorff A."/>
            <person name="Ohm R."/>
            <person name="Martin F."/>
            <person name="Silar P."/>
            <person name="Natvig D."/>
            <person name="Lalanne C."/>
            <person name="Gautier V."/>
            <person name="Ament-Velasquez S.L."/>
            <person name="Kruys A."/>
            <person name="Hutchinson M.I."/>
            <person name="Powell A.J."/>
            <person name="Barry K."/>
            <person name="Miller A.N."/>
            <person name="Grigoriev I.V."/>
            <person name="Debuchy R."/>
            <person name="Gladieux P."/>
            <person name="Thoren M.H."/>
            <person name="Johannesson H."/>
        </authorList>
    </citation>
    <scope>NUCLEOTIDE SEQUENCE</scope>
    <source>
        <strain evidence="1">SMH4607-1</strain>
    </source>
</reference>
<dbReference type="AlphaFoldDB" id="A0AA40AHB4"/>
<comment type="caution">
    <text evidence="1">The sequence shown here is derived from an EMBL/GenBank/DDBJ whole genome shotgun (WGS) entry which is preliminary data.</text>
</comment>
<evidence type="ECO:0000313" key="1">
    <source>
        <dbReference type="EMBL" id="KAK0715829.1"/>
    </source>
</evidence>
<gene>
    <name evidence="1" type="ORF">B0H67DRAFT_251536</name>
</gene>
<evidence type="ECO:0000313" key="2">
    <source>
        <dbReference type="Proteomes" id="UP001172102"/>
    </source>
</evidence>
<protein>
    <submittedName>
        <fullName evidence="1">Uncharacterized protein</fullName>
    </submittedName>
</protein>
<name>A0AA40AHB4_9PEZI</name>
<dbReference type="EMBL" id="JAUKUA010000004">
    <property type="protein sequence ID" value="KAK0715829.1"/>
    <property type="molecule type" value="Genomic_DNA"/>
</dbReference>
<proteinExistence type="predicted"/>
<keyword evidence="2" id="KW-1185">Reference proteome</keyword>